<keyword evidence="3" id="KW-1185">Reference proteome</keyword>
<organism evidence="2 3">
    <name type="scientific">Amphimedon queenslandica</name>
    <name type="common">Sponge</name>
    <dbReference type="NCBI Taxonomy" id="400682"/>
    <lineage>
        <taxon>Eukaryota</taxon>
        <taxon>Metazoa</taxon>
        <taxon>Porifera</taxon>
        <taxon>Demospongiae</taxon>
        <taxon>Heteroscleromorpha</taxon>
        <taxon>Haplosclerida</taxon>
        <taxon>Niphatidae</taxon>
        <taxon>Amphimedon</taxon>
    </lineage>
</organism>
<dbReference type="SUPFAM" id="SSF47986">
    <property type="entry name" value="DEATH domain"/>
    <property type="match status" value="1"/>
</dbReference>
<dbReference type="Proteomes" id="UP000007879">
    <property type="component" value="Unassembled WGS sequence"/>
</dbReference>
<dbReference type="PROSITE" id="PS50017">
    <property type="entry name" value="DEATH_DOMAIN"/>
    <property type="match status" value="1"/>
</dbReference>
<accession>A0AAN0JMZ1</accession>
<dbReference type="GeneID" id="109586615"/>
<sequence>MILRSLSSIACLGYGQQMNFNEDGVSHSSTYPAAFLIGSHKDMVKEEVIKLVNEHLMSLIKTCDLDVHEIIQRYENCLFYPINGLDESSKEIDKLRQEIFNATKQFKSVEVPMTWLILSIKLQVLYEKKEINCVIDIEKCFKIANIECGFKSIDEMKNALWFYHYVMGTIMYFPYIPELNEKVILDLQAIFDCVTKLINCCFVYGTVSERTEEEFTKFGTFFVRHLEKVLNSKDNKSKYPFSAREIIALLKHLHAIVAIDDDKYFMPTALKPVLLSEAHQDATSCPPPLLISFACGYTPVGIFGSLVTHLLSNAKHNIECKLADDTRQYRNKIVLSCGSYHADLILMAWSRFIEINFKRKGDLHESIADVCQKVRLAIDESIEVISKSFNYKCKAKHSFGFPCNNLACNSLPVHPAICKVAIRSAECVQKNNLIELSDSQLIWFGIQQEQVVENGLMEDSLSEEIFQKTLEIDDLDDVFEKLDDLNEWKKLGLKLGLKYPTLERIEKDKRVIDDCKMEMLACWLKKQDKVKSPSWKQLIIVLCKMKETEISKKIIEELRI</sequence>
<evidence type="ECO:0000259" key="1">
    <source>
        <dbReference type="PROSITE" id="PS50017"/>
    </source>
</evidence>
<dbReference type="KEGG" id="aqu:109586615"/>
<dbReference type="EnsemblMetazoa" id="XM_020002810.1">
    <property type="protein sequence ID" value="XP_019858369.1"/>
    <property type="gene ID" value="LOC109586615"/>
</dbReference>
<dbReference type="RefSeq" id="XP_019858369.1">
    <property type="nucleotide sequence ID" value="XM_020002810.1"/>
</dbReference>
<dbReference type="GO" id="GO:0007165">
    <property type="term" value="P:signal transduction"/>
    <property type="evidence" value="ECO:0007669"/>
    <property type="project" value="InterPro"/>
</dbReference>
<dbReference type="Gene3D" id="1.10.10.10">
    <property type="entry name" value="Winged helix-like DNA-binding domain superfamily/Winged helix DNA-binding domain"/>
    <property type="match status" value="1"/>
</dbReference>
<reference evidence="2" key="2">
    <citation type="submission" date="2024-06" db="UniProtKB">
        <authorList>
            <consortium name="EnsemblMetazoa"/>
        </authorList>
    </citation>
    <scope>IDENTIFICATION</scope>
</reference>
<dbReference type="InterPro" id="IPR036388">
    <property type="entry name" value="WH-like_DNA-bd_sf"/>
</dbReference>
<dbReference type="Gene3D" id="1.10.533.10">
    <property type="entry name" value="Death Domain, Fas"/>
    <property type="match status" value="1"/>
</dbReference>
<reference evidence="3" key="1">
    <citation type="journal article" date="2010" name="Nature">
        <title>The Amphimedon queenslandica genome and the evolution of animal complexity.</title>
        <authorList>
            <person name="Srivastava M."/>
            <person name="Simakov O."/>
            <person name="Chapman J."/>
            <person name="Fahey B."/>
            <person name="Gauthier M.E."/>
            <person name="Mitros T."/>
            <person name="Richards G.S."/>
            <person name="Conaco C."/>
            <person name="Dacre M."/>
            <person name="Hellsten U."/>
            <person name="Larroux C."/>
            <person name="Putnam N.H."/>
            <person name="Stanke M."/>
            <person name="Adamska M."/>
            <person name="Darling A."/>
            <person name="Degnan S.M."/>
            <person name="Oakley T.H."/>
            <person name="Plachetzki D.C."/>
            <person name="Zhai Y."/>
            <person name="Adamski M."/>
            <person name="Calcino A."/>
            <person name="Cummins S.F."/>
            <person name="Goodstein D.M."/>
            <person name="Harris C."/>
            <person name="Jackson D.J."/>
            <person name="Leys S.P."/>
            <person name="Shu S."/>
            <person name="Woodcroft B.J."/>
            <person name="Vervoort M."/>
            <person name="Kosik K.S."/>
            <person name="Manning G."/>
            <person name="Degnan B.M."/>
            <person name="Rokhsar D.S."/>
        </authorList>
    </citation>
    <scope>NUCLEOTIDE SEQUENCE [LARGE SCALE GENOMIC DNA]</scope>
</reference>
<dbReference type="Pfam" id="PF00531">
    <property type="entry name" value="Death"/>
    <property type="match status" value="1"/>
</dbReference>
<dbReference type="InterPro" id="IPR011029">
    <property type="entry name" value="DEATH-like_dom_sf"/>
</dbReference>
<name>A0AAN0JMZ1_AMPQE</name>
<feature type="domain" description="Death" evidence="1">
    <location>
        <begin position="487"/>
        <end position="558"/>
    </location>
</feature>
<evidence type="ECO:0000313" key="2">
    <source>
        <dbReference type="EnsemblMetazoa" id="XP_019858369.1"/>
    </source>
</evidence>
<dbReference type="InterPro" id="IPR000488">
    <property type="entry name" value="Death_dom"/>
</dbReference>
<protein>
    <recommendedName>
        <fullName evidence="1">Death domain-containing protein</fullName>
    </recommendedName>
</protein>
<evidence type="ECO:0000313" key="3">
    <source>
        <dbReference type="Proteomes" id="UP000007879"/>
    </source>
</evidence>
<dbReference type="AlphaFoldDB" id="A0AAN0JMZ1"/>
<proteinExistence type="predicted"/>